<dbReference type="EMBL" id="JAPDUS010000006">
    <property type="protein sequence ID" value="MCW4092915.1"/>
    <property type="molecule type" value="Genomic_DNA"/>
</dbReference>
<dbReference type="GeneID" id="75431544"/>
<proteinExistence type="predicted"/>
<dbReference type="AlphaFoldDB" id="A0AAP3BL47"/>
<comment type="caution">
    <text evidence="4">The sequence shown here is derived from an EMBL/GenBank/DDBJ whole genome shotgun (WGS) entry which is preliminary data.</text>
</comment>
<accession>A0AAP3BL47</accession>
<dbReference type="Proteomes" id="UP001209476">
    <property type="component" value="Unassembled WGS sequence"/>
</dbReference>
<name>A0AAP3BL47_9BACT</name>
<evidence type="ECO:0000313" key="6">
    <source>
        <dbReference type="Proteomes" id="UP001209168"/>
    </source>
</evidence>
<evidence type="ECO:0000313" key="1">
    <source>
        <dbReference type="EMBL" id="MCW4092915.1"/>
    </source>
</evidence>
<organism evidence="4 6">
    <name type="scientific">Segatella copri</name>
    <dbReference type="NCBI Taxonomy" id="165179"/>
    <lineage>
        <taxon>Bacteria</taxon>
        <taxon>Pseudomonadati</taxon>
        <taxon>Bacteroidota</taxon>
        <taxon>Bacteroidia</taxon>
        <taxon>Bacteroidales</taxon>
        <taxon>Prevotellaceae</taxon>
        <taxon>Segatella</taxon>
    </lineage>
</organism>
<dbReference type="EMBL" id="JAPDVH010000001">
    <property type="protein sequence ID" value="MCW4154333.1"/>
    <property type="molecule type" value="Genomic_DNA"/>
</dbReference>
<evidence type="ECO:0000313" key="5">
    <source>
        <dbReference type="EMBL" id="MCW4163784.1"/>
    </source>
</evidence>
<evidence type="ECO:0000313" key="2">
    <source>
        <dbReference type="EMBL" id="MCW4130315.1"/>
    </source>
</evidence>
<dbReference type="RefSeq" id="WP_022120798.1">
    <property type="nucleotide sequence ID" value="NZ_CATKVS010000004.1"/>
</dbReference>
<evidence type="ECO:0000313" key="3">
    <source>
        <dbReference type="EMBL" id="MCW4136392.1"/>
    </source>
</evidence>
<evidence type="ECO:0000313" key="4">
    <source>
        <dbReference type="EMBL" id="MCW4154333.1"/>
    </source>
</evidence>
<dbReference type="Proteomes" id="UP001209074">
    <property type="component" value="Unassembled WGS sequence"/>
</dbReference>
<protein>
    <submittedName>
        <fullName evidence="4">Uncharacterized protein</fullName>
    </submittedName>
</protein>
<dbReference type="Proteomes" id="UP001209168">
    <property type="component" value="Unassembled WGS sequence"/>
</dbReference>
<sequence>MKQVFTPKKMRPSAQTIYFIKQIAYSYHTMVQNGKLKVCYPN</sequence>
<dbReference type="Proteomes" id="UP001209417">
    <property type="component" value="Unassembled WGS sequence"/>
</dbReference>
<dbReference type="EMBL" id="JAPDVD010000001">
    <property type="protein sequence ID" value="MCW4136392.1"/>
    <property type="molecule type" value="Genomic_DNA"/>
</dbReference>
<reference evidence="4" key="1">
    <citation type="submission" date="2022-11" db="EMBL/GenBank/DDBJ databases">
        <title>Genomic repertoires linked with pathogenic potency of arthritogenic Prevotella copri isolated from the gut of rheumatoid arthritis patients.</title>
        <authorList>
            <person name="Nii T."/>
            <person name="Maeda Y."/>
            <person name="Motooka D."/>
            <person name="Naito M."/>
            <person name="Matsumoto Y."/>
            <person name="Ogawa T."/>
            <person name="Oguro-Igashira E."/>
            <person name="Kishikawa T."/>
            <person name="Yamashita M."/>
            <person name="Koizumi S."/>
            <person name="Kurakawa T."/>
            <person name="Okumura R."/>
            <person name="Kayama H."/>
            <person name="Murakami M."/>
            <person name="Sakaguchi T."/>
            <person name="Das B."/>
            <person name="Nakamura S."/>
            <person name="Okada Y."/>
            <person name="Kumanogoh A."/>
            <person name="Takeda K."/>
        </authorList>
    </citation>
    <scope>NUCLEOTIDE SEQUENCE</scope>
    <source>
        <strain evidence="4">H012_8</strain>
        <strain evidence="2">H019-1</strain>
        <strain evidence="3">H105_2-2</strain>
        <strain evidence="1">N016-13</strain>
        <strain evidence="5">RA-N001-16</strain>
    </source>
</reference>
<gene>
    <name evidence="5" type="ORF">ONS98_00805</name>
    <name evidence="3" type="ORF">ONT01_01120</name>
    <name evidence="1" type="ORF">ONT05_04945</name>
    <name evidence="2" type="ORF">ONT19_01615</name>
    <name evidence="4" type="ORF">ONT23_02005</name>
</gene>
<dbReference type="EMBL" id="JAPDVG010000001">
    <property type="protein sequence ID" value="MCW4130315.1"/>
    <property type="molecule type" value="Genomic_DNA"/>
</dbReference>
<dbReference type="EMBL" id="JAPDUM010000001">
    <property type="protein sequence ID" value="MCW4163784.1"/>
    <property type="molecule type" value="Genomic_DNA"/>
</dbReference>
<dbReference type="Proteomes" id="UP001208620">
    <property type="component" value="Unassembled WGS sequence"/>
</dbReference>